<proteinExistence type="inferred from homology"/>
<evidence type="ECO:0000256" key="1">
    <source>
        <dbReference type="ARBA" id="ARBA00004141"/>
    </source>
</evidence>
<dbReference type="InterPro" id="IPR002794">
    <property type="entry name" value="DUF92_TMEM19"/>
</dbReference>
<reference evidence="8" key="2">
    <citation type="submission" date="2025-08" db="UniProtKB">
        <authorList>
            <consortium name="Ensembl"/>
        </authorList>
    </citation>
    <scope>IDENTIFICATION</scope>
    <source>
        <strain evidence="8">Thoroughbred</strain>
    </source>
</reference>
<dbReference type="KEGG" id="ecb:100064665"/>
<feature type="transmembrane region" description="Helical" evidence="7">
    <location>
        <begin position="113"/>
        <end position="137"/>
    </location>
</feature>
<evidence type="ECO:0000256" key="6">
    <source>
        <dbReference type="ARBA" id="ARBA00023136"/>
    </source>
</evidence>
<dbReference type="CTD" id="55266"/>
<evidence type="ECO:0000256" key="7">
    <source>
        <dbReference type="SAM" id="Phobius"/>
    </source>
</evidence>
<accession>A0A9L0RSM1</accession>
<reference evidence="8" key="3">
    <citation type="submission" date="2025-09" db="UniProtKB">
        <authorList>
            <consortium name="Ensembl"/>
        </authorList>
    </citation>
    <scope>IDENTIFICATION</scope>
    <source>
        <strain evidence="8">Thoroughbred</strain>
    </source>
</reference>
<dbReference type="RefSeq" id="XP_005613916.1">
    <property type="nucleotide sequence ID" value="XM_005613859.4"/>
</dbReference>
<dbReference type="PANTHER" id="PTHR13353">
    <property type="entry name" value="TRANSMEMBRANE PROTEIN 19"/>
    <property type="match status" value="1"/>
</dbReference>
<dbReference type="GO" id="GO:0016020">
    <property type="term" value="C:membrane"/>
    <property type="evidence" value="ECO:0000318"/>
    <property type="project" value="GO_Central"/>
</dbReference>
<dbReference type="RefSeq" id="XP_070128072.1">
    <property type="nucleotide sequence ID" value="XM_070271971.1"/>
</dbReference>
<evidence type="ECO:0000313" key="8">
    <source>
        <dbReference type="Ensembl" id="ENSECAP00000066845.1"/>
    </source>
</evidence>
<gene>
    <name evidence="8" type="primary">TMEM19</name>
</gene>
<evidence type="ECO:0000256" key="4">
    <source>
        <dbReference type="ARBA" id="ARBA00022692"/>
    </source>
</evidence>
<dbReference type="PANTHER" id="PTHR13353:SF5">
    <property type="entry name" value="TRANSMEMBRANE PROTEIN 19"/>
    <property type="match status" value="1"/>
</dbReference>
<dbReference type="GeneID" id="100064665"/>
<keyword evidence="6 7" id="KW-0472">Membrane</keyword>
<keyword evidence="4 7" id="KW-0812">Transmembrane</keyword>
<keyword evidence="9" id="KW-1185">Reference proteome</keyword>
<comment type="subcellular location">
    <subcellularLocation>
        <location evidence="1">Membrane</location>
        <topology evidence="1">Multi-pass membrane protein</topology>
    </subcellularLocation>
</comment>
<dbReference type="AlphaFoldDB" id="A0A9L0RSM1"/>
<reference evidence="8 9" key="1">
    <citation type="journal article" date="2009" name="Science">
        <title>Genome sequence, comparative analysis, and population genetics of the domestic horse.</title>
        <authorList>
            <consortium name="Broad Institute Genome Sequencing Platform"/>
            <consortium name="Broad Institute Whole Genome Assembly Team"/>
            <person name="Wade C.M."/>
            <person name="Giulotto E."/>
            <person name="Sigurdsson S."/>
            <person name="Zoli M."/>
            <person name="Gnerre S."/>
            <person name="Imsland F."/>
            <person name="Lear T.L."/>
            <person name="Adelson D.L."/>
            <person name="Bailey E."/>
            <person name="Bellone R.R."/>
            <person name="Bloecker H."/>
            <person name="Distl O."/>
            <person name="Edgar R.C."/>
            <person name="Garber M."/>
            <person name="Leeb T."/>
            <person name="Mauceli E."/>
            <person name="MacLeod J.N."/>
            <person name="Penedo M.C.T."/>
            <person name="Raison J.M."/>
            <person name="Sharpe T."/>
            <person name="Vogel J."/>
            <person name="Andersson L."/>
            <person name="Antczak D.F."/>
            <person name="Biagi T."/>
            <person name="Binns M.M."/>
            <person name="Chowdhary B.P."/>
            <person name="Coleman S.J."/>
            <person name="Della Valle G."/>
            <person name="Fryc S."/>
            <person name="Guerin G."/>
            <person name="Hasegawa T."/>
            <person name="Hill E.W."/>
            <person name="Jurka J."/>
            <person name="Kiialainen A."/>
            <person name="Lindgren G."/>
            <person name="Liu J."/>
            <person name="Magnani E."/>
            <person name="Mickelson J.R."/>
            <person name="Murray J."/>
            <person name="Nergadze S.G."/>
            <person name="Onofrio R."/>
            <person name="Pedroni S."/>
            <person name="Piras M.F."/>
            <person name="Raudsepp T."/>
            <person name="Rocchi M."/>
            <person name="Roeed K.H."/>
            <person name="Ryder O.A."/>
            <person name="Searle S."/>
            <person name="Skow L."/>
            <person name="Swinburne J.E."/>
            <person name="Syvaenen A.C."/>
            <person name="Tozaki T."/>
            <person name="Valberg S.J."/>
            <person name="Vaudin M."/>
            <person name="White J.R."/>
            <person name="Zody M.C."/>
            <person name="Lander E.S."/>
            <person name="Lindblad-Toh K."/>
        </authorList>
    </citation>
    <scope>NUCLEOTIDE SEQUENCE [LARGE SCALE GENOMIC DNA]</scope>
    <source>
        <strain evidence="8 9">Thoroughbred</strain>
    </source>
</reference>
<sequence>MFTFGDVGELSAVWSLQKNRFLLKSEATSLKSKKRGANSSSHSYSNHSALVFGRRSGTAGTLNREAMRRWPVFTWGNLQPISPWRWLFSVVVPVLIVSNGFKKKSLDHSGALGGLVVGFILTIANFSFFTSLLMFFLSSSKLTKWKGETKKRLDSEYKEGGQRNWVQVFCNGAVPTELALLYMIENGPGEIAIDFSKEYAASWMCLSLLAALACSTGDTWASEVGTVLSKSPPRLITTWEKVPVGTNGGVTMVGLASSLLGGTCVGITYFLTQLVFVNDLDISAPQWPIIVFGSLAGLLGSIVDSYLGATMQFSGLDEVTGLVVNSPAREVKYIAGRPILDNNAVNLFSSVVTALLLPTAAWGFWPRE</sequence>
<comment type="similarity">
    <text evidence="2">Belongs to the TMEM19 family.</text>
</comment>
<organism evidence="8 9">
    <name type="scientific">Equus caballus</name>
    <name type="common">Horse</name>
    <dbReference type="NCBI Taxonomy" id="9796"/>
    <lineage>
        <taxon>Eukaryota</taxon>
        <taxon>Metazoa</taxon>
        <taxon>Chordata</taxon>
        <taxon>Craniata</taxon>
        <taxon>Vertebrata</taxon>
        <taxon>Euteleostomi</taxon>
        <taxon>Mammalia</taxon>
        <taxon>Eutheria</taxon>
        <taxon>Laurasiatheria</taxon>
        <taxon>Perissodactyla</taxon>
        <taxon>Equidae</taxon>
        <taxon>Equus</taxon>
    </lineage>
</organism>
<protein>
    <recommendedName>
        <fullName evidence="3">Transmembrane protein 19</fullName>
    </recommendedName>
</protein>
<evidence type="ECO:0000256" key="5">
    <source>
        <dbReference type="ARBA" id="ARBA00022989"/>
    </source>
</evidence>
<dbReference type="Ensembl" id="ENSECAT00000097860.1">
    <property type="protein sequence ID" value="ENSECAP00000066845.1"/>
    <property type="gene ID" value="ENSECAG00000011279.4"/>
</dbReference>
<evidence type="ECO:0000256" key="2">
    <source>
        <dbReference type="ARBA" id="ARBA00009012"/>
    </source>
</evidence>
<dbReference type="Pfam" id="PF01940">
    <property type="entry name" value="DUF92"/>
    <property type="match status" value="1"/>
</dbReference>
<name>A0A9L0RSM1_HORSE</name>
<feature type="transmembrane region" description="Helical" evidence="7">
    <location>
        <begin position="347"/>
        <end position="365"/>
    </location>
</feature>
<keyword evidence="5 7" id="KW-1133">Transmembrane helix</keyword>
<feature type="transmembrane region" description="Helical" evidence="7">
    <location>
        <begin position="252"/>
        <end position="277"/>
    </location>
</feature>
<dbReference type="OrthoDB" id="30881at2759"/>
<dbReference type="GeneTree" id="ENSGT00390000017998"/>
<evidence type="ECO:0000313" key="9">
    <source>
        <dbReference type="Proteomes" id="UP000002281"/>
    </source>
</evidence>
<feature type="transmembrane region" description="Helical" evidence="7">
    <location>
        <begin position="289"/>
        <end position="309"/>
    </location>
</feature>
<evidence type="ECO:0000256" key="3">
    <source>
        <dbReference type="ARBA" id="ARBA00014258"/>
    </source>
</evidence>
<dbReference type="Proteomes" id="UP000002281">
    <property type="component" value="Chromosome 6"/>
</dbReference>